<evidence type="ECO:0000313" key="1">
    <source>
        <dbReference type="EMBL" id="MCP2358852.1"/>
    </source>
</evidence>
<sequence length="238" mass="26328">MLTVIGAGFPRTGTSSMKAALERLGFGPCFHMFNILTEPARAAGWAPLAEGARPDWEKLFDGFRSTQDWPASYFWRELAQAYPEAKVVLTVRDPRAWYASMMTLIDNGPRTLMAQETQAELPPAARAVFEGMRRMGPVLDRMAAGTFGAGRTMADGPVDEESAVAAFERHTAEVRASLPPERLLVFDVRQGWEPLCRFLGVEVPAEPFPHLNDGRSMQEFLGRLMKGDVSHPSFVPDA</sequence>
<dbReference type="Proteomes" id="UP001139648">
    <property type="component" value="Unassembled WGS sequence"/>
</dbReference>
<dbReference type="PANTHER" id="PTHR36978">
    <property type="entry name" value="P-LOOP CONTAINING NUCLEOTIDE TRIPHOSPHATE HYDROLASE"/>
    <property type="match status" value="1"/>
</dbReference>
<evidence type="ECO:0000313" key="2">
    <source>
        <dbReference type="Proteomes" id="UP001139648"/>
    </source>
</evidence>
<dbReference type="InterPro" id="IPR027417">
    <property type="entry name" value="P-loop_NTPase"/>
</dbReference>
<dbReference type="EMBL" id="JAMZEB010000002">
    <property type="protein sequence ID" value="MCP2358852.1"/>
    <property type="molecule type" value="Genomic_DNA"/>
</dbReference>
<evidence type="ECO:0008006" key="3">
    <source>
        <dbReference type="Google" id="ProtNLM"/>
    </source>
</evidence>
<dbReference type="AlphaFoldDB" id="A0A9X2K2V7"/>
<reference evidence="1" key="1">
    <citation type="submission" date="2022-06" db="EMBL/GenBank/DDBJ databases">
        <title>Sequencing the genomes of 1000 actinobacteria strains.</title>
        <authorList>
            <person name="Klenk H.-P."/>
        </authorList>
    </citation>
    <scope>NUCLEOTIDE SEQUENCE</scope>
    <source>
        <strain evidence="1">DSM 46694</strain>
    </source>
</reference>
<name>A0A9X2K2V7_9ACTN</name>
<dbReference type="Pfam" id="PF17784">
    <property type="entry name" value="Sulfotransfer_4"/>
    <property type="match status" value="1"/>
</dbReference>
<gene>
    <name evidence="1" type="ORF">HD597_005872</name>
</gene>
<dbReference type="PANTHER" id="PTHR36978:SF4">
    <property type="entry name" value="P-LOOP CONTAINING NUCLEOSIDE TRIPHOSPHATE HYDROLASE PROTEIN"/>
    <property type="match status" value="1"/>
</dbReference>
<dbReference type="RefSeq" id="WP_308210712.1">
    <property type="nucleotide sequence ID" value="NZ_BAABKA010000007.1"/>
</dbReference>
<dbReference type="Gene3D" id="3.40.50.300">
    <property type="entry name" value="P-loop containing nucleotide triphosphate hydrolases"/>
    <property type="match status" value="1"/>
</dbReference>
<dbReference type="InterPro" id="IPR040632">
    <property type="entry name" value="Sulfotransfer_4"/>
</dbReference>
<accession>A0A9X2K2V7</accession>
<comment type="caution">
    <text evidence="1">The sequence shown here is derived from an EMBL/GenBank/DDBJ whole genome shotgun (WGS) entry which is preliminary data.</text>
</comment>
<organism evidence="1 2">
    <name type="scientific">Nonomuraea thailandensis</name>
    <dbReference type="NCBI Taxonomy" id="1188745"/>
    <lineage>
        <taxon>Bacteria</taxon>
        <taxon>Bacillati</taxon>
        <taxon>Actinomycetota</taxon>
        <taxon>Actinomycetes</taxon>
        <taxon>Streptosporangiales</taxon>
        <taxon>Streptosporangiaceae</taxon>
        <taxon>Nonomuraea</taxon>
    </lineage>
</organism>
<proteinExistence type="predicted"/>
<dbReference type="SUPFAM" id="SSF52540">
    <property type="entry name" value="P-loop containing nucleoside triphosphate hydrolases"/>
    <property type="match status" value="1"/>
</dbReference>
<keyword evidence="2" id="KW-1185">Reference proteome</keyword>
<protein>
    <recommendedName>
        <fullName evidence="3">Sulfotransferase family protein</fullName>
    </recommendedName>
</protein>